<dbReference type="OrthoDB" id="9770517at2"/>
<dbReference type="EMBL" id="CP140154">
    <property type="protein sequence ID" value="WQG92976.1"/>
    <property type="molecule type" value="Genomic_DNA"/>
</dbReference>
<evidence type="ECO:0000313" key="3">
    <source>
        <dbReference type="EMBL" id="SFW53031.1"/>
    </source>
</evidence>
<dbReference type="NCBIfam" id="TIGR01845">
    <property type="entry name" value="outer_NodT"/>
    <property type="match status" value="1"/>
</dbReference>
<dbReference type="PANTHER" id="PTHR30203">
    <property type="entry name" value="OUTER MEMBRANE CATION EFFLUX PROTEIN"/>
    <property type="match status" value="1"/>
</dbReference>
<dbReference type="InterPro" id="IPR003423">
    <property type="entry name" value="OMP_efflux"/>
</dbReference>
<dbReference type="PROSITE" id="PS51257">
    <property type="entry name" value="PROKAR_LIPOPROTEIN"/>
    <property type="match status" value="1"/>
</dbReference>
<reference evidence="4 6" key="2">
    <citation type="submission" date="2023-11" db="EMBL/GenBank/DDBJ databases">
        <title>MicrobeMod: A computational toolkit for identifying prokaryotic methylation and restriction-modification with nanopore sequencing.</title>
        <authorList>
            <person name="Crits-Christoph A."/>
            <person name="Kang S.C."/>
            <person name="Lee H."/>
            <person name="Ostrov N."/>
        </authorList>
    </citation>
    <scope>NUCLEOTIDE SEQUENCE [LARGE SCALE GENOMIC DNA]</scope>
    <source>
        <strain evidence="4 6">ATCC 23090</strain>
    </source>
</reference>
<evidence type="ECO:0000256" key="2">
    <source>
        <dbReference type="RuleBase" id="RU362097"/>
    </source>
</evidence>
<dbReference type="InterPro" id="IPR010131">
    <property type="entry name" value="MdtP/NodT-like"/>
</dbReference>
<dbReference type="Proteomes" id="UP001326715">
    <property type="component" value="Chromosome"/>
</dbReference>
<organism evidence="3 5">
    <name type="scientific">Chitinophaga sancti</name>
    <dbReference type="NCBI Taxonomy" id="1004"/>
    <lineage>
        <taxon>Bacteria</taxon>
        <taxon>Pseudomonadati</taxon>
        <taxon>Bacteroidota</taxon>
        <taxon>Chitinophagia</taxon>
        <taxon>Chitinophagales</taxon>
        <taxon>Chitinophagaceae</taxon>
        <taxon>Chitinophaga</taxon>
    </lineage>
</organism>
<dbReference type="Proteomes" id="UP000183788">
    <property type="component" value="Unassembled WGS sequence"/>
</dbReference>
<evidence type="ECO:0000313" key="5">
    <source>
        <dbReference type="Proteomes" id="UP000183788"/>
    </source>
</evidence>
<dbReference type="RefSeq" id="WP_072360219.1">
    <property type="nucleotide sequence ID" value="NZ_CP139972.1"/>
</dbReference>
<keyword evidence="2" id="KW-0472">Membrane</keyword>
<evidence type="ECO:0000313" key="6">
    <source>
        <dbReference type="Proteomes" id="UP001326715"/>
    </source>
</evidence>
<dbReference type="EMBL" id="FPIZ01000006">
    <property type="protein sequence ID" value="SFW53031.1"/>
    <property type="molecule type" value="Genomic_DNA"/>
</dbReference>
<keyword evidence="6" id="KW-1185">Reference proteome</keyword>
<keyword evidence="2 3" id="KW-0449">Lipoprotein</keyword>
<dbReference type="GO" id="GO:0005886">
    <property type="term" value="C:plasma membrane"/>
    <property type="evidence" value="ECO:0007669"/>
    <property type="project" value="UniProtKB-SubCell"/>
</dbReference>
<keyword evidence="2" id="KW-1134">Transmembrane beta strand</keyword>
<name>A0A1K1PZG9_9BACT</name>
<dbReference type="Gene3D" id="2.20.200.10">
    <property type="entry name" value="Outer membrane efflux proteins (OEP)"/>
    <property type="match status" value="1"/>
</dbReference>
<dbReference type="PANTHER" id="PTHR30203:SF33">
    <property type="entry name" value="BLR4455 PROTEIN"/>
    <property type="match status" value="1"/>
</dbReference>
<dbReference type="STRING" id="1004.SAMN05661012_02403"/>
<dbReference type="GO" id="GO:0015562">
    <property type="term" value="F:efflux transmembrane transporter activity"/>
    <property type="evidence" value="ECO:0007669"/>
    <property type="project" value="InterPro"/>
</dbReference>
<comment type="similarity">
    <text evidence="1 2">Belongs to the outer membrane factor (OMF) (TC 1.B.17) family.</text>
</comment>
<accession>A0A1K1PZG9</accession>
<sequence>MTSNNKQALLVILAAATFVASCKVTKPYRQAETAADSKLYRDSTSTDTTTMADLPWTQLFTDPHLQALIREGIANNLDLKVASARMNAAAANLRQSKQAFLPTVDATASVTQQKVAASQGGSFITANRTYQLYASASWELDVWGKLRSTKRAYMAAFLQSDAYRRAVLTQLIANIASNYYALLAYDEQLKITRQTVENRKTDVETMKTLKESDVVTGADVVQSEANRYAAEVTIPDLLQNIRETENTISVYLGRSPGAVERGVLSEQSVNADLKTGLPAQLLANRPDVQQAEYQLRYYYELTNVARTYFYPSLSITATGGLNGTSLDHYFDASHFFGSIVGSLTAPIFQQGQNKQRLRVAEANQQEYLVTYKKTLLTAGQEVTNALFDYNAAVDKAAIRGQQIAYLQKSVDYTKELLKYTSNTNYTDVLTSEQSLLSAQLNSISDKLQQLQAVVTLYRSLGGGWK</sequence>
<dbReference type="SUPFAM" id="SSF56954">
    <property type="entry name" value="Outer membrane efflux proteins (OEP)"/>
    <property type="match status" value="1"/>
</dbReference>
<dbReference type="Gene3D" id="1.20.1600.10">
    <property type="entry name" value="Outer membrane efflux proteins (OEP)"/>
    <property type="match status" value="1"/>
</dbReference>
<dbReference type="Pfam" id="PF02321">
    <property type="entry name" value="OEP"/>
    <property type="match status" value="2"/>
</dbReference>
<proteinExistence type="inferred from homology"/>
<keyword evidence="2" id="KW-0564">Palmitate</keyword>
<reference evidence="3 5" key="1">
    <citation type="submission" date="2016-11" db="EMBL/GenBank/DDBJ databases">
        <authorList>
            <person name="Jaros S."/>
            <person name="Januszkiewicz K."/>
            <person name="Wedrychowicz H."/>
        </authorList>
    </citation>
    <scope>NUCLEOTIDE SEQUENCE [LARGE SCALE GENOMIC DNA]</scope>
    <source>
        <strain evidence="3 5">DSM 784</strain>
    </source>
</reference>
<evidence type="ECO:0000313" key="4">
    <source>
        <dbReference type="EMBL" id="WQG92976.1"/>
    </source>
</evidence>
<gene>
    <name evidence="3" type="ORF">SAMN05661012_02403</name>
    <name evidence="4" type="ORF">SR876_15755</name>
</gene>
<comment type="subcellular location">
    <subcellularLocation>
        <location evidence="2">Cell membrane</location>
        <topology evidence="2">Lipid-anchor</topology>
    </subcellularLocation>
</comment>
<evidence type="ECO:0000256" key="1">
    <source>
        <dbReference type="ARBA" id="ARBA00007613"/>
    </source>
</evidence>
<dbReference type="AlphaFoldDB" id="A0A1K1PZG9"/>
<keyword evidence="2" id="KW-0812">Transmembrane</keyword>
<protein>
    <submittedName>
        <fullName evidence="4">Efflux transporter outer membrane subunit</fullName>
    </submittedName>
    <submittedName>
        <fullName evidence="3">Efflux transporter, outer membrane factor (OMF) lipoprotein, NodT family</fullName>
    </submittedName>
</protein>